<evidence type="ECO:0000256" key="2">
    <source>
        <dbReference type="ARBA" id="ARBA00004746"/>
    </source>
</evidence>
<dbReference type="CDD" id="cd02440">
    <property type="entry name" value="AdoMet_MTases"/>
    <property type="match status" value="1"/>
</dbReference>
<dbReference type="AlphaFoldDB" id="A0A7I9VKA0"/>
<evidence type="ECO:0000256" key="4">
    <source>
        <dbReference type="ARBA" id="ARBA00022603"/>
    </source>
</evidence>
<dbReference type="PANTHER" id="PTHR13090:SF1">
    <property type="entry name" value="ARGININE-HYDROXYLASE NDUFAF5, MITOCHONDRIAL"/>
    <property type="match status" value="1"/>
</dbReference>
<dbReference type="GO" id="GO:0008757">
    <property type="term" value="F:S-adenosylmethionine-dependent methyltransferase activity"/>
    <property type="evidence" value="ECO:0007669"/>
    <property type="project" value="InterPro"/>
</dbReference>
<accession>A0A7I9VKA0</accession>
<dbReference type="RefSeq" id="WP_176064285.1">
    <property type="nucleotide sequence ID" value="NZ_BJTG01000003.1"/>
</dbReference>
<dbReference type="GO" id="GO:0032259">
    <property type="term" value="P:methylation"/>
    <property type="evidence" value="ECO:0007669"/>
    <property type="project" value="UniProtKB-KW"/>
</dbReference>
<dbReference type="GO" id="GO:0102130">
    <property type="term" value="F:malonyl-CoA methyltransferase activity"/>
    <property type="evidence" value="ECO:0007669"/>
    <property type="project" value="UniProtKB-EC"/>
</dbReference>
<dbReference type="EC" id="2.1.1.197" evidence="3 8"/>
<evidence type="ECO:0000256" key="1">
    <source>
        <dbReference type="ARBA" id="ARBA00000852"/>
    </source>
</evidence>
<reference evidence="11" key="1">
    <citation type="journal article" date="2020" name="Appl. Environ. Microbiol.">
        <title>Diazotrophic Anaeromyxobacter Isolates from Soils.</title>
        <authorList>
            <person name="Masuda Y."/>
            <person name="Yamanaka H."/>
            <person name="Xu Z.X."/>
            <person name="Shiratori Y."/>
            <person name="Aono T."/>
            <person name="Amachi S."/>
            <person name="Senoo K."/>
            <person name="Itoh H."/>
        </authorList>
    </citation>
    <scope>NUCLEOTIDE SEQUENCE [LARGE SCALE GENOMIC DNA]</scope>
    <source>
        <strain evidence="11">R267</strain>
    </source>
</reference>
<evidence type="ECO:0000256" key="6">
    <source>
        <dbReference type="ARBA" id="ARBA00022691"/>
    </source>
</evidence>
<gene>
    <name evidence="8 10" type="primary">bioC</name>
    <name evidence="10" type="ORF">AMYX_15520</name>
</gene>
<keyword evidence="11" id="KW-1185">Reference proteome</keyword>
<keyword evidence="7 8" id="KW-0093">Biotin biosynthesis</keyword>
<evidence type="ECO:0000256" key="7">
    <source>
        <dbReference type="ARBA" id="ARBA00022756"/>
    </source>
</evidence>
<keyword evidence="6 8" id="KW-0949">S-adenosyl-L-methionine</keyword>
<evidence type="ECO:0000256" key="5">
    <source>
        <dbReference type="ARBA" id="ARBA00022679"/>
    </source>
</evidence>
<evidence type="ECO:0000313" key="10">
    <source>
        <dbReference type="EMBL" id="GEJ56811.1"/>
    </source>
</evidence>
<dbReference type="SUPFAM" id="SSF53335">
    <property type="entry name" value="S-adenosyl-L-methionine-dependent methyltransferases"/>
    <property type="match status" value="1"/>
</dbReference>
<dbReference type="GO" id="GO:0009102">
    <property type="term" value="P:biotin biosynthetic process"/>
    <property type="evidence" value="ECO:0007669"/>
    <property type="project" value="UniProtKB-UniRule"/>
</dbReference>
<dbReference type="InterPro" id="IPR011814">
    <property type="entry name" value="BioC"/>
</dbReference>
<evidence type="ECO:0000313" key="11">
    <source>
        <dbReference type="Proteomes" id="UP000503640"/>
    </source>
</evidence>
<comment type="function">
    <text evidence="8">Converts the free carboxyl group of a malonyl-thioester to its methyl ester by transfer of a methyl group from S-adenosyl-L-methionine (SAM). It allows to synthesize pimeloyl-ACP via the fatty acid synthetic pathway.</text>
</comment>
<keyword evidence="4 8" id="KW-0489">Methyltransferase</keyword>
<comment type="similarity">
    <text evidence="8">Belongs to the methyltransferase superfamily.</text>
</comment>
<evidence type="ECO:0000256" key="8">
    <source>
        <dbReference type="HAMAP-Rule" id="MF_00835"/>
    </source>
</evidence>
<feature type="domain" description="Methyltransferase type 11" evidence="9">
    <location>
        <begin position="55"/>
        <end position="145"/>
    </location>
</feature>
<dbReference type="Proteomes" id="UP000503640">
    <property type="component" value="Unassembled WGS sequence"/>
</dbReference>
<organism evidence="10 11">
    <name type="scientific">Anaeromyxobacter diazotrophicus</name>
    <dbReference type="NCBI Taxonomy" id="2590199"/>
    <lineage>
        <taxon>Bacteria</taxon>
        <taxon>Pseudomonadati</taxon>
        <taxon>Myxococcota</taxon>
        <taxon>Myxococcia</taxon>
        <taxon>Myxococcales</taxon>
        <taxon>Cystobacterineae</taxon>
        <taxon>Anaeromyxobacteraceae</taxon>
        <taxon>Anaeromyxobacter</taxon>
    </lineage>
</organism>
<comment type="catalytic activity">
    <reaction evidence="1 8">
        <text>malonyl-[ACP] + S-adenosyl-L-methionine = malonyl-[ACP] methyl ester + S-adenosyl-L-homocysteine</text>
        <dbReference type="Rhea" id="RHEA:17105"/>
        <dbReference type="Rhea" id="RHEA-COMP:9623"/>
        <dbReference type="Rhea" id="RHEA-COMP:9954"/>
        <dbReference type="ChEBI" id="CHEBI:57856"/>
        <dbReference type="ChEBI" id="CHEBI:59789"/>
        <dbReference type="ChEBI" id="CHEBI:78449"/>
        <dbReference type="ChEBI" id="CHEBI:78845"/>
        <dbReference type="EC" id="2.1.1.197"/>
    </reaction>
</comment>
<dbReference type="HAMAP" id="MF_00835">
    <property type="entry name" value="BioC"/>
    <property type="match status" value="1"/>
</dbReference>
<dbReference type="Gene3D" id="3.40.50.150">
    <property type="entry name" value="Vaccinia Virus protein VP39"/>
    <property type="match status" value="1"/>
</dbReference>
<dbReference type="PANTHER" id="PTHR13090">
    <property type="entry name" value="ARGININE-HYDROXYLASE NDUFAF5, MITOCHONDRIAL"/>
    <property type="match status" value="1"/>
</dbReference>
<name>A0A7I9VKA0_9BACT</name>
<dbReference type="GO" id="GO:0010340">
    <property type="term" value="F:carboxyl-O-methyltransferase activity"/>
    <property type="evidence" value="ECO:0007669"/>
    <property type="project" value="UniProtKB-UniRule"/>
</dbReference>
<evidence type="ECO:0000256" key="3">
    <source>
        <dbReference type="ARBA" id="ARBA00012327"/>
    </source>
</evidence>
<dbReference type="InterPro" id="IPR029063">
    <property type="entry name" value="SAM-dependent_MTases_sf"/>
</dbReference>
<dbReference type="UniPathway" id="UPA00078"/>
<keyword evidence="5 8" id="KW-0808">Transferase</keyword>
<sequence length="272" mass="28343">MTRPGAANAVDKLRVRRAFGRAAGAYDAHTPVQEEVRARLLALALGAAPAPRRVLDVGAGTGALLAALRARAPGALGVATDLAHGMALAARERGAPAVAGDAEALPFRAGRFDLVLSSSALQWLPRLGPALAEMRRVLAPGGAVAVAFFGGETLHELREAWRAALPAGAPDRTHRFHGEAELAAALEEAGLVPEVLTSERRVERHADPLELVRALRRIGAGNAAPDRSGGLAARGALARMARHYEARHGSAGGVPATWDVLYTVARASLREP</sequence>
<dbReference type="Pfam" id="PF08241">
    <property type="entry name" value="Methyltransf_11"/>
    <property type="match status" value="1"/>
</dbReference>
<dbReference type="InterPro" id="IPR050602">
    <property type="entry name" value="Malonyl-ACP_OMT"/>
</dbReference>
<comment type="pathway">
    <text evidence="2 8">Cofactor biosynthesis; biotin biosynthesis.</text>
</comment>
<evidence type="ECO:0000259" key="9">
    <source>
        <dbReference type="Pfam" id="PF08241"/>
    </source>
</evidence>
<dbReference type="InterPro" id="IPR013216">
    <property type="entry name" value="Methyltransf_11"/>
</dbReference>
<protein>
    <recommendedName>
        <fullName evidence="3 8">Malonyl-[acyl-carrier protein] O-methyltransferase</fullName>
        <shortName evidence="8">Malonyl-ACP O-methyltransferase</shortName>
        <ecNumber evidence="3 8">2.1.1.197</ecNumber>
    </recommendedName>
    <alternativeName>
        <fullName evidence="8">Biotin synthesis protein BioC</fullName>
    </alternativeName>
</protein>
<proteinExistence type="inferred from homology"/>
<dbReference type="EMBL" id="BJTG01000003">
    <property type="protein sequence ID" value="GEJ56811.1"/>
    <property type="molecule type" value="Genomic_DNA"/>
</dbReference>
<comment type="caution">
    <text evidence="10">The sequence shown here is derived from an EMBL/GenBank/DDBJ whole genome shotgun (WGS) entry which is preliminary data.</text>
</comment>